<keyword evidence="4" id="KW-0862">Zinc</keyword>
<dbReference type="InterPro" id="IPR036264">
    <property type="entry name" value="Bact_exopeptidase_dim_dom"/>
</dbReference>
<dbReference type="GO" id="GO:0008777">
    <property type="term" value="F:acetylornithine deacetylase activity"/>
    <property type="evidence" value="ECO:0007669"/>
    <property type="project" value="TreeGrafter"/>
</dbReference>
<organism evidence="6">
    <name type="scientific">Siphoviridae sp. ctBLh2</name>
    <dbReference type="NCBI Taxonomy" id="2827803"/>
    <lineage>
        <taxon>Viruses</taxon>
        <taxon>Duplodnaviria</taxon>
        <taxon>Heunggongvirae</taxon>
        <taxon>Uroviricota</taxon>
        <taxon>Caudoviricetes</taxon>
    </lineage>
</organism>
<dbReference type="InterPro" id="IPR050072">
    <property type="entry name" value="Peptidase_M20A"/>
</dbReference>
<dbReference type="InterPro" id="IPR002933">
    <property type="entry name" value="Peptidase_M20"/>
</dbReference>
<dbReference type="GO" id="GO:0046872">
    <property type="term" value="F:metal ion binding"/>
    <property type="evidence" value="ECO:0007669"/>
    <property type="project" value="UniProtKB-KW"/>
</dbReference>
<dbReference type="Gene3D" id="3.30.70.360">
    <property type="match status" value="1"/>
</dbReference>
<evidence type="ECO:0000259" key="5">
    <source>
        <dbReference type="Pfam" id="PF07687"/>
    </source>
</evidence>
<dbReference type="CDD" id="cd05651">
    <property type="entry name" value="M20_ArgE_DapE-like"/>
    <property type="match status" value="1"/>
</dbReference>
<evidence type="ECO:0000313" key="6">
    <source>
        <dbReference type="EMBL" id="DAF45153.1"/>
    </source>
</evidence>
<dbReference type="PANTHER" id="PTHR43808:SF31">
    <property type="entry name" value="N-ACETYL-L-CITRULLINE DEACETYLASE"/>
    <property type="match status" value="1"/>
</dbReference>
<comment type="cofactor">
    <cofactor evidence="1">
        <name>Zn(2+)</name>
        <dbReference type="ChEBI" id="CHEBI:29105"/>
    </cofactor>
</comment>
<evidence type="ECO:0000256" key="4">
    <source>
        <dbReference type="ARBA" id="ARBA00022833"/>
    </source>
</evidence>
<dbReference type="EMBL" id="BK032514">
    <property type="protein sequence ID" value="DAF45153.1"/>
    <property type="molecule type" value="Genomic_DNA"/>
</dbReference>
<protein>
    <recommendedName>
        <fullName evidence="5">Peptidase M20 dimerisation domain-containing protein</fullName>
    </recommendedName>
</protein>
<evidence type="ECO:0000256" key="2">
    <source>
        <dbReference type="ARBA" id="ARBA00022723"/>
    </source>
</evidence>
<name>A0A8S5S2I6_9CAUD</name>
<feature type="domain" description="Peptidase M20 dimerisation" evidence="5">
    <location>
        <begin position="166"/>
        <end position="269"/>
    </location>
</feature>
<dbReference type="PANTHER" id="PTHR43808">
    <property type="entry name" value="ACETYLORNITHINE DEACETYLASE"/>
    <property type="match status" value="1"/>
</dbReference>
<dbReference type="SUPFAM" id="SSF53187">
    <property type="entry name" value="Zn-dependent exopeptidases"/>
    <property type="match status" value="1"/>
</dbReference>
<dbReference type="PROSITE" id="PS00758">
    <property type="entry name" value="ARGE_DAPE_CPG2_1"/>
    <property type="match status" value="1"/>
</dbReference>
<dbReference type="Pfam" id="PF07687">
    <property type="entry name" value="M20_dimer"/>
    <property type="match status" value="1"/>
</dbReference>
<sequence length="362" mass="39497">MQTRTSEAVGLLRRLIATPSPSRDEARTGDLLHAFLAERGARPERLHNNIWARSEGFDPARPTLLLNSHHDTVRPAASWTRDPYMPAIEGDRLYGLGSNDAGASVVALTEAFLALRTRELPFNLLLALTAEEECMGEHGIRALLPELGRIDLAVVGEPTGMQAAAGERGLVVLDCTAHGRSGHAARGEGINALYIALEDIARLRGFRFERESALLGPIGLAVTQIEAGTQHNVVPDTCRFVVDIRTTDAYTNEETVELLRAAIRSEAVPRSTRIRAVALDDHHPLMRAARAAGRTAFVSPTTSDRTLMPFPALKMGPGESSRSHAADEYIRLAEIEDGIAVYMDYIEHLAKEYGWKTLGQGI</sequence>
<dbReference type="InterPro" id="IPR011650">
    <property type="entry name" value="Peptidase_M20_dimer"/>
</dbReference>
<accession>A0A8S5S2I6</accession>
<dbReference type="InterPro" id="IPR001261">
    <property type="entry name" value="ArgE/DapE_CS"/>
</dbReference>
<reference evidence="6" key="1">
    <citation type="journal article" date="2021" name="Proc. Natl. Acad. Sci. U.S.A.">
        <title>A Catalog of Tens of Thousands of Viruses from Human Metagenomes Reveals Hidden Associations with Chronic Diseases.</title>
        <authorList>
            <person name="Tisza M.J."/>
            <person name="Buck C.B."/>
        </authorList>
    </citation>
    <scope>NUCLEOTIDE SEQUENCE</scope>
    <source>
        <strain evidence="6">CtBLh2</strain>
    </source>
</reference>
<proteinExistence type="predicted"/>
<evidence type="ECO:0000256" key="3">
    <source>
        <dbReference type="ARBA" id="ARBA00022801"/>
    </source>
</evidence>
<dbReference type="Gene3D" id="3.40.630.10">
    <property type="entry name" value="Zn peptidases"/>
    <property type="match status" value="1"/>
</dbReference>
<keyword evidence="3" id="KW-0378">Hydrolase</keyword>
<dbReference type="SUPFAM" id="SSF55031">
    <property type="entry name" value="Bacterial exopeptidase dimerisation domain"/>
    <property type="match status" value="1"/>
</dbReference>
<dbReference type="GO" id="GO:0006526">
    <property type="term" value="P:L-arginine biosynthetic process"/>
    <property type="evidence" value="ECO:0007669"/>
    <property type="project" value="TreeGrafter"/>
</dbReference>
<evidence type="ECO:0000256" key="1">
    <source>
        <dbReference type="ARBA" id="ARBA00001947"/>
    </source>
</evidence>
<dbReference type="Pfam" id="PF01546">
    <property type="entry name" value="Peptidase_M20"/>
    <property type="match status" value="1"/>
</dbReference>
<keyword evidence="2" id="KW-0479">Metal-binding</keyword>